<dbReference type="SUPFAM" id="SSF56935">
    <property type="entry name" value="Porins"/>
    <property type="match status" value="1"/>
</dbReference>
<feature type="signal peptide" evidence="1">
    <location>
        <begin position="1"/>
        <end position="34"/>
    </location>
</feature>
<dbReference type="AlphaFoldDB" id="A0A538TQG9"/>
<comment type="caution">
    <text evidence="2">The sequence shown here is derived from an EMBL/GenBank/DDBJ whole genome shotgun (WGS) entry which is preliminary data.</text>
</comment>
<keyword evidence="1" id="KW-0732">Signal</keyword>
<organism evidence="2 3">
    <name type="scientific">Eiseniibacteriota bacterium</name>
    <dbReference type="NCBI Taxonomy" id="2212470"/>
    <lineage>
        <taxon>Bacteria</taxon>
        <taxon>Candidatus Eiseniibacteriota</taxon>
    </lineage>
</organism>
<proteinExistence type="predicted"/>
<gene>
    <name evidence="2" type="ORF">E6K78_06955</name>
</gene>
<evidence type="ECO:0000256" key="1">
    <source>
        <dbReference type="SAM" id="SignalP"/>
    </source>
</evidence>
<reference evidence="2 3" key="1">
    <citation type="journal article" date="2019" name="Nat. Microbiol.">
        <title>Mediterranean grassland soil C-N compound turnover is dependent on rainfall and depth, and is mediated by genomically divergent microorganisms.</title>
        <authorList>
            <person name="Diamond S."/>
            <person name="Andeer P.F."/>
            <person name="Li Z."/>
            <person name="Crits-Christoph A."/>
            <person name="Burstein D."/>
            <person name="Anantharaman K."/>
            <person name="Lane K.R."/>
            <person name="Thomas B.C."/>
            <person name="Pan C."/>
            <person name="Northen T.R."/>
            <person name="Banfield J.F."/>
        </authorList>
    </citation>
    <scope>NUCLEOTIDE SEQUENCE [LARGE SCALE GENOMIC DNA]</scope>
    <source>
        <strain evidence="2">WS_8</strain>
    </source>
</reference>
<accession>A0A538TQG9</accession>
<sequence>MNDAAIRSRLRQTGWSTLSYATFFILVTASSARAASFSAVAGYDYYDGVEGQITRGVVAAVAAGFAGAQASLAGVRYDDDLWGQGTSVTAGLGVPLGLLTTLRAQGTRFVGDETYRAWRAKVGPQVGLPGGRTIGLWYSHYEDNEEMTSDGVIVESEIPLVEKLSARVSGSYATMPQGVHGLQGTVGLGWALVPHLQLSADVGVAQNGGAAAAAPGPVSRRLTLPLIGGGGGSGTSSSPSNSGFFPTALLGFRVSIP</sequence>
<evidence type="ECO:0008006" key="4">
    <source>
        <dbReference type="Google" id="ProtNLM"/>
    </source>
</evidence>
<evidence type="ECO:0000313" key="2">
    <source>
        <dbReference type="EMBL" id="TMQ65848.1"/>
    </source>
</evidence>
<dbReference type="EMBL" id="VBOY01000063">
    <property type="protein sequence ID" value="TMQ65848.1"/>
    <property type="molecule type" value="Genomic_DNA"/>
</dbReference>
<feature type="chain" id="PRO_5022237845" description="Porin family protein" evidence="1">
    <location>
        <begin position="35"/>
        <end position="257"/>
    </location>
</feature>
<dbReference type="Proteomes" id="UP000316609">
    <property type="component" value="Unassembled WGS sequence"/>
</dbReference>
<name>A0A538TQG9_UNCEI</name>
<protein>
    <recommendedName>
        <fullName evidence="4">Porin family protein</fullName>
    </recommendedName>
</protein>
<evidence type="ECO:0000313" key="3">
    <source>
        <dbReference type="Proteomes" id="UP000316609"/>
    </source>
</evidence>